<dbReference type="InterPro" id="IPR004045">
    <property type="entry name" value="Glutathione_S-Trfase_N"/>
</dbReference>
<gene>
    <name evidence="7" type="ORF">QN277_024130</name>
</gene>
<keyword evidence="8" id="KW-1185">Reference proteome</keyword>
<dbReference type="Gene3D" id="1.20.1050.10">
    <property type="match status" value="1"/>
</dbReference>
<evidence type="ECO:0000313" key="7">
    <source>
        <dbReference type="EMBL" id="KAK4267338.1"/>
    </source>
</evidence>
<proteinExistence type="inferred from homology"/>
<dbReference type="CDD" id="cd03058">
    <property type="entry name" value="GST_N_Tau"/>
    <property type="match status" value="1"/>
</dbReference>
<dbReference type="Gene3D" id="3.40.30.10">
    <property type="entry name" value="Glutaredoxin"/>
    <property type="match status" value="1"/>
</dbReference>
<protein>
    <recommendedName>
        <fullName evidence="1">glutathione transferase</fullName>
        <ecNumber evidence="1">2.5.1.18</ecNumber>
    </recommendedName>
</protein>
<dbReference type="FunFam" id="1.20.1050.10:FF:000018">
    <property type="entry name" value="Glutathione S-transferase U20"/>
    <property type="match status" value="1"/>
</dbReference>
<organism evidence="7 8">
    <name type="scientific">Acacia crassicarpa</name>
    <name type="common">northern wattle</name>
    <dbReference type="NCBI Taxonomy" id="499986"/>
    <lineage>
        <taxon>Eukaryota</taxon>
        <taxon>Viridiplantae</taxon>
        <taxon>Streptophyta</taxon>
        <taxon>Embryophyta</taxon>
        <taxon>Tracheophyta</taxon>
        <taxon>Spermatophyta</taxon>
        <taxon>Magnoliopsida</taxon>
        <taxon>eudicotyledons</taxon>
        <taxon>Gunneridae</taxon>
        <taxon>Pentapetalae</taxon>
        <taxon>rosids</taxon>
        <taxon>fabids</taxon>
        <taxon>Fabales</taxon>
        <taxon>Fabaceae</taxon>
        <taxon>Caesalpinioideae</taxon>
        <taxon>mimosoid clade</taxon>
        <taxon>Acacieae</taxon>
        <taxon>Acacia</taxon>
    </lineage>
</organism>
<dbReference type="PANTHER" id="PTHR11260:SF748">
    <property type="entry name" value="S-TRANSFERASE TAU, PUTATIVE-RELATED"/>
    <property type="match status" value="1"/>
</dbReference>
<dbReference type="Pfam" id="PF02798">
    <property type="entry name" value="GST_N"/>
    <property type="match status" value="1"/>
</dbReference>
<dbReference type="SFLD" id="SFLDG00358">
    <property type="entry name" value="Main_(cytGST)"/>
    <property type="match status" value="1"/>
</dbReference>
<dbReference type="InterPro" id="IPR040079">
    <property type="entry name" value="Glutathione_S-Trfase"/>
</dbReference>
<dbReference type="PROSITE" id="PS50404">
    <property type="entry name" value="GST_NTER"/>
    <property type="match status" value="1"/>
</dbReference>
<reference evidence="7" key="1">
    <citation type="submission" date="2023-10" db="EMBL/GenBank/DDBJ databases">
        <title>Chromosome-level genome of the transformable northern wattle, Acacia crassicarpa.</title>
        <authorList>
            <person name="Massaro I."/>
            <person name="Sinha N.R."/>
            <person name="Poethig S."/>
            <person name="Leichty A.R."/>
        </authorList>
    </citation>
    <scope>NUCLEOTIDE SEQUENCE</scope>
    <source>
        <strain evidence="7">Acra3RX</strain>
        <tissue evidence="7">Leaf</tissue>
    </source>
</reference>
<dbReference type="FunFam" id="3.40.30.10:FF:000014">
    <property type="entry name" value="Tau class glutathione S-transferase"/>
    <property type="match status" value="1"/>
</dbReference>
<keyword evidence="2" id="KW-0808">Transferase</keyword>
<dbReference type="InterPro" id="IPR036282">
    <property type="entry name" value="Glutathione-S-Trfase_C_sf"/>
</dbReference>
<dbReference type="InterPro" id="IPR010987">
    <property type="entry name" value="Glutathione-S-Trfase_C-like"/>
</dbReference>
<feature type="domain" description="GST C-terminal" evidence="6">
    <location>
        <begin position="90"/>
        <end position="214"/>
    </location>
</feature>
<dbReference type="EMBL" id="JAWXYG010000007">
    <property type="protein sequence ID" value="KAK4267338.1"/>
    <property type="molecule type" value="Genomic_DNA"/>
</dbReference>
<dbReference type="GO" id="GO:0004364">
    <property type="term" value="F:glutathione transferase activity"/>
    <property type="evidence" value="ECO:0007669"/>
    <property type="project" value="UniProtKB-EC"/>
</dbReference>
<evidence type="ECO:0000256" key="1">
    <source>
        <dbReference type="ARBA" id="ARBA00012452"/>
    </source>
</evidence>
<dbReference type="GO" id="GO:0006749">
    <property type="term" value="P:glutathione metabolic process"/>
    <property type="evidence" value="ECO:0007669"/>
    <property type="project" value="InterPro"/>
</dbReference>
<evidence type="ECO:0000256" key="3">
    <source>
        <dbReference type="ARBA" id="ARBA00047960"/>
    </source>
</evidence>
<evidence type="ECO:0000259" key="6">
    <source>
        <dbReference type="PROSITE" id="PS50405"/>
    </source>
</evidence>
<dbReference type="InterPro" id="IPR045074">
    <property type="entry name" value="GST_C_Tau"/>
</dbReference>
<dbReference type="SUPFAM" id="SSF52833">
    <property type="entry name" value="Thioredoxin-like"/>
    <property type="match status" value="1"/>
</dbReference>
<evidence type="ECO:0000313" key="8">
    <source>
        <dbReference type="Proteomes" id="UP001293593"/>
    </source>
</evidence>
<comment type="caution">
    <text evidence="7">The sequence shown here is derived from an EMBL/GenBank/DDBJ whole genome shotgun (WGS) entry which is preliminary data.</text>
</comment>
<dbReference type="InterPro" id="IPR036249">
    <property type="entry name" value="Thioredoxin-like_sf"/>
</dbReference>
<feature type="domain" description="GST N-terminal" evidence="5">
    <location>
        <begin position="5"/>
        <end position="84"/>
    </location>
</feature>
<evidence type="ECO:0000256" key="2">
    <source>
        <dbReference type="ARBA" id="ARBA00022679"/>
    </source>
</evidence>
<dbReference type="SFLD" id="SFLDG01152">
    <property type="entry name" value="Main.3:_Omega-_and_Tau-like"/>
    <property type="match status" value="1"/>
</dbReference>
<evidence type="ECO:0000256" key="4">
    <source>
        <dbReference type="RuleBase" id="RU003494"/>
    </source>
</evidence>
<dbReference type="SUPFAM" id="SSF47616">
    <property type="entry name" value="GST C-terminal domain-like"/>
    <property type="match status" value="1"/>
</dbReference>
<dbReference type="GO" id="GO:0005737">
    <property type="term" value="C:cytoplasm"/>
    <property type="evidence" value="ECO:0007669"/>
    <property type="project" value="TreeGrafter"/>
</dbReference>
<dbReference type="CDD" id="cd03185">
    <property type="entry name" value="GST_C_Tau"/>
    <property type="match status" value="1"/>
</dbReference>
<dbReference type="InterPro" id="IPR045073">
    <property type="entry name" value="Omega/Tau-like"/>
</dbReference>
<comment type="similarity">
    <text evidence="4">Belongs to the GST superfamily.</text>
</comment>
<dbReference type="Pfam" id="PF00043">
    <property type="entry name" value="GST_C"/>
    <property type="match status" value="1"/>
</dbReference>
<dbReference type="PROSITE" id="PS50405">
    <property type="entry name" value="GST_CTER"/>
    <property type="match status" value="1"/>
</dbReference>
<accession>A0AAE1MMS0</accession>
<evidence type="ECO:0000259" key="5">
    <source>
        <dbReference type="PROSITE" id="PS50404"/>
    </source>
</evidence>
<name>A0AAE1MMS0_9FABA</name>
<sequence length="221" mass="25582">MAEQGEVVLLDEWLSMYGTRARIALAEKGIKYEFKEEHLDNKSPLLLQMNPIHKKIPVLIHKGKPICESLIIVQYIDEVWNHTASLLPSDPYIKAQALFWADFVNKKVGDVGGRIWAGKKEEREEAKKELIQSLKQLEETLGVKNFFGGERFDFVDIALIPFYAWFYTFEELGNFKVEAHCPKLIAWAHRCLQRPSVSKSLASEKEIYDFVVGFRQKHQLD</sequence>
<dbReference type="PANTHER" id="PTHR11260">
    <property type="entry name" value="GLUTATHIONE S-TRANSFERASE, GST, SUPERFAMILY, GST DOMAIN CONTAINING"/>
    <property type="match status" value="1"/>
</dbReference>
<dbReference type="SFLD" id="SFLDS00019">
    <property type="entry name" value="Glutathione_Transferase_(cytos"/>
    <property type="match status" value="1"/>
</dbReference>
<comment type="catalytic activity">
    <reaction evidence="3">
        <text>RX + glutathione = an S-substituted glutathione + a halide anion + H(+)</text>
        <dbReference type="Rhea" id="RHEA:16437"/>
        <dbReference type="ChEBI" id="CHEBI:15378"/>
        <dbReference type="ChEBI" id="CHEBI:16042"/>
        <dbReference type="ChEBI" id="CHEBI:17792"/>
        <dbReference type="ChEBI" id="CHEBI:57925"/>
        <dbReference type="ChEBI" id="CHEBI:90779"/>
        <dbReference type="EC" id="2.5.1.18"/>
    </reaction>
</comment>
<dbReference type="AlphaFoldDB" id="A0AAE1MMS0"/>
<dbReference type="EC" id="2.5.1.18" evidence="1"/>
<dbReference type="Proteomes" id="UP001293593">
    <property type="component" value="Unassembled WGS sequence"/>
</dbReference>
<dbReference type="InterPro" id="IPR004046">
    <property type="entry name" value="GST_C"/>
</dbReference>